<evidence type="ECO:0000313" key="5">
    <source>
        <dbReference type="Proteomes" id="UP000266340"/>
    </source>
</evidence>
<feature type="transmembrane region" description="Helical" evidence="3">
    <location>
        <begin position="184"/>
        <end position="204"/>
    </location>
</feature>
<feature type="transmembrane region" description="Helical" evidence="3">
    <location>
        <begin position="129"/>
        <end position="153"/>
    </location>
</feature>
<feature type="transmembrane region" description="Helical" evidence="3">
    <location>
        <begin position="12"/>
        <end position="32"/>
    </location>
</feature>
<dbReference type="InterPro" id="IPR000462">
    <property type="entry name" value="CDP-OH_P_trans"/>
</dbReference>
<evidence type="ECO:0000256" key="1">
    <source>
        <dbReference type="ARBA" id="ARBA00022679"/>
    </source>
</evidence>
<keyword evidence="3" id="KW-1133">Transmembrane helix</keyword>
<dbReference type="GO" id="GO:0016780">
    <property type="term" value="F:phosphotransferase activity, for other substituted phosphate groups"/>
    <property type="evidence" value="ECO:0007669"/>
    <property type="project" value="InterPro"/>
</dbReference>
<dbReference type="RefSeq" id="WP_119147480.1">
    <property type="nucleotide sequence ID" value="NZ_JBHSOV010000005.1"/>
</dbReference>
<dbReference type="PROSITE" id="PS00379">
    <property type="entry name" value="CDP_ALCOHOL_P_TRANSF"/>
    <property type="match status" value="1"/>
</dbReference>
<gene>
    <name evidence="4" type="ORF">D3H35_01630</name>
</gene>
<dbReference type="OrthoDB" id="9777147at2"/>
<feature type="transmembrane region" description="Helical" evidence="3">
    <location>
        <begin position="98"/>
        <end position="117"/>
    </location>
</feature>
<dbReference type="Pfam" id="PF01066">
    <property type="entry name" value="CDP-OH_P_transf"/>
    <property type="match status" value="1"/>
</dbReference>
<proteinExistence type="inferred from homology"/>
<keyword evidence="3" id="KW-0472">Membrane</keyword>
<dbReference type="InterPro" id="IPR043130">
    <property type="entry name" value="CDP-OH_PTrfase_TM_dom"/>
</dbReference>
<dbReference type="Gene3D" id="1.20.120.1760">
    <property type="match status" value="1"/>
</dbReference>
<organism evidence="4 5">
    <name type="scientific">Cohnella faecalis</name>
    <dbReference type="NCBI Taxonomy" id="2315694"/>
    <lineage>
        <taxon>Bacteria</taxon>
        <taxon>Bacillati</taxon>
        <taxon>Bacillota</taxon>
        <taxon>Bacilli</taxon>
        <taxon>Bacillales</taxon>
        <taxon>Paenibacillaceae</taxon>
        <taxon>Cohnella</taxon>
    </lineage>
</organism>
<keyword evidence="3" id="KW-0812">Transmembrane</keyword>
<dbReference type="Proteomes" id="UP000266340">
    <property type="component" value="Unassembled WGS sequence"/>
</dbReference>
<name>A0A398CXD6_9BACL</name>
<dbReference type="EMBL" id="QXJM01000014">
    <property type="protein sequence ID" value="RIE05248.1"/>
    <property type="molecule type" value="Genomic_DNA"/>
</dbReference>
<accession>A0A398CXD6</accession>
<comment type="similarity">
    <text evidence="2">Belongs to the CDP-alcohol phosphatidyltransferase class-I family.</text>
</comment>
<keyword evidence="1 2" id="KW-0808">Transferase</keyword>
<dbReference type="GO" id="GO:0016020">
    <property type="term" value="C:membrane"/>
    <property type="evidence" value="ECO:0007669"/>
    <property type="project" value="InterPro"/>
</dbReference>
<evidence type="ECO:0000256" key="3">
    <source>
        <dbReference type="SAM" id="Phobius"/>
    </source>
</evidence>
<protein>
    <submittedName>
        <fullName evidence="4">CDP-alcohol phosphatidyltransferase</fullName>
    </submittedName>
</protein>
<reference evidence="4 5" key="1">
    <citation type="submission" date="2018-09" db="EMBL/GenBank/DDBJ databases">
        <title>Cohnella cavernae sp. nov., isolated from a karst cave.</title>
        <authorList>
            <person name="Zhu H."/>
        </authorList>
    </citation>
    <scope>NUCLEOTIDE SEQUENCE [LARGE SCALE GENOMIC DNA]</scope>
    <source>
        <strain evidence="4 5">K2E09-144</strain>
    </source>
</reference>
<dbReference type="InterPro" id="IPR048254">
    <property type="entry name" value="CDP_ALCOHOL_P_TRANSF_CS"/>
</dbReference>
<dbReference type="AlphaFoldDB" id="A0A398CXD6"/>
<comment type="caution">
    <text evidence="4">The sequence shown here is derived from an EMBL/GenBank/DDBJ whole genome shotgun (WGS) entry which is preliminary data.</text>
</comment>
<evidence type="ECO:0000256" key="2">
    <source>
        <dbReference type="RuleBase" id="RU003750"/>
    </source>
</evidence>
<evidence type="ECO:0000313" key="4">
    <source>
        <dbReference type="EMBL" id="RIE05248.1"/>
    </source>
</evidence>
<dbReference type="GO" id="GO:0008654">
    <property type="term" value="P:phospholipid biosynthetic process"/>
    <property type="evidence" value="ECO:0007669"/>
    <property type="project" value="InterPro"/>
</dbReference>
<sequence length="206" mass="22106">MIEKWFPPLRYFGLANAITTAVSVCGLLSMVMFAQERFVGAFTLYGAAILGDYADGIVARKLKQTSEFGKELDSLADAISFCVLPAFCGYALGVTSPLGIAALVLFLAAGLWRLAYFNVSGLEEDGRHSYYTGVPTTIAASWLLVVSPLLLSVDFPGKTPLLAFFLAACGLLMLSSIPIRKNGLLTKSLYILLPAAVVLNWLLVGQ</sequence>
<keyword evidence="5" id="KW-1185">Reference proteome</keyword>
<feature type="transmembrane region" description="Helical" evidence="3">
    <location>
        <begin position="159"/>
        <end position="177"/>
    </location>
</feature>